<protein>
    <submittedName>
        <fullName evidence="1">Uncharacterized protein</fullName>
    </submittedName>
</protein>
<dbReference type="InterPro" id="IPR001387">
    <property type="entry name" value="Cro/C1-type_HTH"/>
</dbReference>
<dbReference type="InterPro" id="IPR031856">
    <property type="entry name" value="YdaS_toxin-like"/>
</dbReference>
<dbReference type="CDD" id="cd00093">
    <property type="entry name" value="HTH_XRE"/>
    <property type="match status" value="1"/>
</dbReference>
<keyword evidence="2" id="KW-1185">Reference proteome</keyword>
<proteinExistence type="predicted"/>
<dbReference type="SUPFAM" id="SSF47413">
    <property type="entry name" value="lambda repressor-like DNA-binding domains"/>
    <property type="match status" value="1"/>
</dbReference>
<dbReference type="EMBL" id="AP019416">
    <property type="protein sequence ID" value="BBI51067.1"/>
    <property type="molecule type" value="Genomic_DNA"/>
</dbReference>
<accession>A0ABN5WYW1</accession>
<dbReference type="Gene3D" id="1.10.260.40">
    <property type="entry name" value="lambda repressor-like DNA-binding domains"/>
    <property type="match status" value="1"/>
</dbReference>
<sequence>MTTVFQRLVDHFGGQLQTAKALEVNQGAVSNWVRGKHGMSPAVALRAEKA</sequence>
<gene>
    <name evidence="1" type="ORF">HORIV_34880</name>
</gene>
<dbReference type="Pfam" id="PF15943">
    <property type="entry name" value="YdaS_toxin"/>
    <property type="match status" value="1"/>
</dbReference>
<name>A0ABN5WYW1_9GAMM</name>
<dbReference type="Proteomes" id="UP000289555">
    <property type="component" value="Chromosome"/>
</dbReference>
<dbReference type="InterPro" id="IPR010982">
    <property type="entry name" value="Lambda_DNA-bd_dom_sf"/>
</dbReference>
<organism evidence="1 2">
    <name type="scientific">Vreelandella olivaria</name>
    <dbReference type="NCBI Taxonomy" id="390919"/>
    <lineage>
        <taxon>Bacteria</taxon>
        <taxon>Pseudomonadati</taxon>
        <taxon>Pseudomonadota</taxon>
        <taxon>Gammaproteobacteria</taxon>
        <taxon>Oceanospirillales</taxon>
        <taxon>Halomonadaceae</taxon>
        <taxon>Vreelandella</taxon>
    </lineage>
</organism>
<evidence type="ECO:0000313" key="2">
    <source>
        <dbReference type="Proteomes" id="UP000289555"/>
    </source>
</evidence>
<evidence type="ECO:0000313" key="1">
    <source>
        <dbReference type="EMBL" id="BBI51067.1"/>
    </source>
</evidence>
<reference evidence="2" key="1">
    <citation type="journal article" date="2019" name="Microbiol. Resour. Announc.">
        <title>Complete Genome Sequence of Halomonas olivaria, a Moderately Halophilic Bacterium Isolated from Olive Processing Effluents, Obtained by Nanopore Sequencing.</title>
        <authorList>
            <person name="Nagata S."/>
            <person name="Ii K.M."/>
            <person name="Tsukimi T."/>
            <person name="Miura M.C."/>
            <person name="Galipon J."/>
            <person name="Arakawa K."/>
        </authorList>
    </citation>
    <scope>NUCLEOTIDE SEQUENCE [LARGE SCALE GENOMIC DNA]</scope>
    <source>
        <strain evidence="2">TYRC17</strain>
    </source>
</reference>